<dbReference type="OrthoDB" id="10028886at2759"/>
<evidence type="ECO:0000259" key="1">
    <source>
        <dbReference type="Pfam" id="PF03070"/>
    </source>
</evidence>
<dbReference type="Pfam" id="PF03070">
    <property type="entry name" value="TENA_THI-4"/>
    <property type="match status" value="2"/>
</dbReference>
<evidence type="ECO:0000313" key="3">
    <source>
        <dbReference type="Proteomes" id="UP000428333"/>
    </source>
</evidence>
<dbReference type="AlphaFoldDB" id="A0A6A4M1W6"/>
<dbReference type="InterPro" id="IPR050967">
    <property type="entry name" value="Thiamine_Salvage_TenA"/>
</dbReference>
<dbReference type="SUPFAM" id="SSF48613">
    <property type="entry name" value="Heme oxygenase-like"/>
    <property type="match status" value="1"/>
</dbReference>
<evidence type="ECO:0000313" key="2">
    <source>
        <dbReference type="EMBL" id="KAE9460767.1"/>
    </source>
</evidence>
<dbReference type="InterPro" id="IPR004305">
    <property type="entry name" value="Thiaminase-2/PQQC"/>
</dbReference>
<feature type="domain" description="Thiaminase-2/PQQC" evidence="1">
    <location>
        <begin position="153"/>
        <end position="240"/>
    </location>
</feature>
<accession>A0A6A4M1W6</accession>
<keyword evidence="3" id="KW-1185">Reference proteome</keyword>
<feature type="non-terminal residue" evidence="2">
    <location>
        <position position="1"/>
    </location>
</feature>
<protein>
    <recommendedName>
        <fullName evidence="1">Thiaminase-2/PQQC domain-containing protein</fullName>
    </recommendedName>
</protein>
<dbReference type="GO" id="GO:0005829">
    <property type="term" value="C:cytosol"/>
    <property type="evidence" value="ECO:0007669"/>
    <property type="project" value="TreeGrafter"/>
</dbReference>
<name>A0A6A4M1W6_9ERIC</name>
<dbReference type="CDD" id="cd19368">
    <property type="entry name" value="TenA_C_AtTH2-like"/>
    <property type="match status" value="1"/>
</dbReference>
<dbReference type="PANTHER" id="PTHR43198:SF9">
    <property type="entry name" value="AMINOPYRIMIDINE AMINOHYDROLASE, MITOCHONDRIAL ISOFORM X1-RELATED"/>
    <property type="match status" value="1"/>
</dbReference>
<feature type="domain" description="Thiaminase-2/PQQC" evidence="1">
    <location>
        <begin position="34"/>
        <end position="131"/>
    </location>
</feature>
<dbReference type="InterPro" id="IPR036412">
    <property type="entry name" value="HAD-like_sf"/>
</dbReference>
<comment type="caution">
    <text evidence="2">The sequence shown here is derived from an EMBL/GenBank/DDBJ whole genome shotgun (WGS) entry which is preliminary data.</text>
</comment>
<dbReference type="EMBL" id="QEFC01000999">
    <property type="protein sequence ID" value="KAE9460767.1"/>
    <property type="molecule type" value="Genomic_DNA"/>
</dbReference>
<dbReference type="GO" id="GO:0006772">
    <property type="term" value="P:thiamine metabolic process"/>
    <property type="evidence" value="ECO:0007669"/>
    <property type="project" value="UniProtKB-ARBA"/>
</dbReference>
<dbReference type="SUPFAM" id="SSF56784">
    <property type="entry name" value="HAD-like"/>
    <property type="match status" value="1"/>
</dbReference>
<reference evidence="2 3" key="1">
    <citation type="journal article" date="2019" name="Genome Biol. Evol.">
        <title>The Rhododendron genome and chromosomal organization provide insight into shared whole-genome duplications across the heath family (Ericaceae).</title>
        <authorList>
            <person name="Soza V.L."/>
            <person name="Lindsley D."/>
            <person name="Waalkes A."/>
            <person name="Ramage E."/>
            <person name="Patwardhan R.P."/>
            <person name="Burton J.N."/>
            <person name="Adey A."/>
            <person name="Kumar A."/>
            <person name="Qiu R."/>
            <person name="Shendure J."/>
            <person name="Hall B."/>
        </authorList>
    </citation>
    <scope>NUCLEOTIDE SEQUENCE [LARGE SCALE GENOMIC DNA]</scope>
    <source>
        <strain evidence="2">RSF 1966-606</strain>
    </source>
</reference>
<dbReference type="Gene3D" id="1.20.910.10">
    <property type="entry name" value="Heme oxygenase-like"/>
    <property type="match status" value="1"/>
</dbReference>
<dbReference type="PANTHER" id="PTHR43198">
    <property type="entry name" value="BIFUNCTIONAL TH2 PROTEIN"/>
    <property type="match status" value="1"/>
</dbReference>
<dbReference type="InterPro" id="IPR016084">
    <property type="entry name" value="Haem_Oase-like_multi-hlx"/>
</dbReference>
<gene>
    <name evidence="2" type="ORF">C3L33_07352</name>
</gene>
<sequence>MGMGVGDELEGGGGIARRLWIKFRNESVFALYTPFVVCLASGVLDPQSFLHFVSQDIYYLQAFSHAYELAEECADDDEDKIAIRNLRKRVSKKLNTHDETVREWGFELPSEIVSDKATVKYTDFLLAIASGKVEGEKFRGKIATPFEKTKLAAYTLAAVGPCLRLYAFISNEILALQDPDQSNHIYKKWFNSLSAQRFEEAAIQIEDLLDKLSVCLTGEELEIIEKLYHRAMKLEVKFFSAQPILQQTIVPFSQPHDPAEQSLSIFCDFDITCTAIDSSALLAEMAIRTAPKTDVNGCETQLSRMCSADLLSTWSVLSSQYTEEYEQCIESITGAEKVNRTLHKFHEDGNPLVYMDPNDLCFAVEEFNYEGLCRAIEQLSDFEKRANSRVIKSGVLKGLNLEDIKRAGEHLILQDGCKGFFQEIVKRENQKTDIHVLSYCWCGDLIRSAFSSRNIIKKVESPLEKLQAFSDYTKGDNEIGKHSTIYIGGSVGDLLCLLKADIGIVVSSSSSLRRVGDQFGVSFVPLFSGLVNKQKELIEGRSLNWKGSSGILYTVSSWAEIHAFLLGS</sequence>
<organism evidence="2 3">
    <name type="scientific">Rhododendron williamsianum</name>
    <dbReference type="NCBI Taxonomy" id="262921"/>
    <lineage>
        <taxon>Eukaryota</taxon>
        <taxon>Viridiplantae</taxon>
        <taxon>Streptophyta</taxon>
        <taxon>Embryophyta</taxon>
        <taxon>Tracheophyta</taxon>
        <taxon>Spermatophyta</taxon>
        <taxon>Magnoliopsida</taxon>
        <taxon>eudicotyledons</taxon>
        <taxon>Gunneridae</taxon>
        <taxon>Pentapetalae</taxon>
        <taxon>asterids</taxon>
        <taxon>Ericales</taxon>
        <taxon>Ericaceae</taxon>
        <taxon>Ericoideae</taxon>
        <taxon>Rhodoreae</taxon>
        <taxon>Rhododendron</taxon>
    </lineage>
</organism>
<proteinExistence type="predicted"/>
<dbReference type="FunFam" id="1.20.910.10:FF:000006">
    <property type="entry name" value="Bifunctional TH2 protein, mitochondrial"/>
    <property type="match status" value="1"/>
</dbReference>
<dbReference type="Proteomes" id="UP000428333">
    <property type="component" value="Linkage Group LG04"/>
</dbReference>